<feature type="transmembrane region" description="Helical" evidence="6">
    <location>
        <begin position="312"/>
        <end position="331"/>
    </location>
</feature>
<dbReference type="InterPro" id="IPR045035">
    <property type="entry name" value="YSL-like"/>
</dbReference>
<evidence type="ECO:0000256" key="5">
    <source>
        <dbReference type="ARBA" id="ARBA00023136"/>
    </source>
</evidence>
<evidence type="ECO:0000256" key="6">
    <source>
        <dbReference type="SAM" id="Phobius"/>
    </source>
</evidence>
<evidence type="ECO:0000256" key="2">
    <source>
        <dbReference type="ARBA" id="ARBA00022448"/>
    </source>
</evidence>
<feature type="transmembrane region" description="Helical" evidence="6">
    <location>
        <begin position="425"/>
        <end position="446"/>
    </location>
</feature>
<dbReference type="Pfam" id="PF03169">
    <property type="entry name" value="OPT"/>
    <property type="match status" value="1"/>
</dbReference>
<evidence type="ECO:0000256" key="1">
    <source>
        <dbReference type="ARBA" id="ARBA00004141"/>
    </source>
</evidence>
<keyword evidence="2" id="KW-0813">Transport</keyword>
<dbReference type="PANTHER" id="PTHR31645:SF0">
    <property type="entry name" value="OLIGOPEPTIDE TRANSPORTER YGL114W-RELATED"/>
    <property type="match status" value="1"/>
</dbReference>
<keyword evidence="4 6" id="KW-1133">Transmembrane helix</keyword>
<feature type="transmembrane region" description="Helical" evidence="6">
    <location>
        <begin position="34"/>
        <end position="53"/>
    </location>
</feature>
<dbReference type="RefSeq" id="WP_164455945.1">
    <property type="nucleotide sequence ID" value="NZ_JAAIJQ010000114.1"/>
</dbReference>
<sequence>MPDRHLTIRALLTGIVLGAVLTPCNIYSGLKIGWSFNVSIIALLIATGLWALMDRLRIGAPLSVGEGNIAQTTASSSANIISGGLVAPIPALAMLTGSNLPTGQLLAWVYAVSFLGIWVAWYLRDSLILRSGLPFPTGRATAETLLELFNKGREAALKLRVLIASTALAGGVKWLDTGWLPLPRPSLGFSLPAAGKLTGLGAVTAKNLTFTLDPSLMLAGFGAIIGFRAGVSLLLGGILSWGLLGPIGLYQGFVTPGEADPDLAWFAAMIEWLLWPGVALMVGAALTKFAFHAYASRRQQAEHLRATEPGHAAWLRLLGLVVASALVVLAQVSFFDIHWVIAALAVPIAFVLAMVASRVVGETGIPPIGAIGKVSQLSTGVLAPGEMTANLIGANVAGGAAGQSADLLNDFKAGHAIGAPPRLQVVAQIFGVLTGSIVGSLVYLSLIPDPGSMLITEEWPAPAVATWKVVAETLSQGLSSVPASALWAVAIGALSGILVTVLEQRRGLRWLPSMPAFGLAMVIPASLSITMFFGSLVAKLLERWSPTLAQRFLIAAASGLIAGESLAGVARALLGIIG</sequence>
<feature type="transmembrane region" description="Helical" evidence="6">
    <location>
        <begin position="484"/>
        <end position="502"/>
    </location>
</feature>
<evidence type="ECO:0000256" key="3">
    <source>
        <dbReference type="ARBA" id="ARBA00022692"/>
    </source>
</evidence>
<reference evidence="7 8" key="1">
    <citation type="submission" date="2020-02" db="EMBL/GenBank/DDBJ databases">
        <title>Genome sequences of Thiorhodococcus mannitoliphagus and Thiorhodococcus minor, purple sulfur photosynthetic bacteria in the gammaproteobacterial family, Chromatiaceae.</title>
        <authorList>
            <person name="Aviles F.A."/>
            <person name="Meyer T.E."/>
            <person name="Kyndt J.A."/>
        </authorList>
    </citation>
    <scope>NUCLEOTIDE SEQUENCE [LARGE SCALE GENOMIC DNA]</scope>
    <source>
        <strain evidence="7 8">DSM 11518</strain>
    </source>
</reference>
<comment type="caution">
    <text evidence="7">The sequence shown here is derived from an EMBL/GenBank/DDBJ whole genome shotgun (WGS) entry which is preliminary data.</text>
</comment>
<protein>
    <submittedName>
        <fullName evidence="7">OPT family oligopeptide transporter</fullName>
    </submittedName>
</protein>
<evidence type="ECO:0000313" key="7">
    <source>
        <dbReference type="EMBL" id="NEV64820.1"/>
    </source>
</evidence>
<feature type="transmembrane region" description="Helical" evidence="6">
    <location>
        <begin position="514"/>
        <end position="533"/>
    </location>
</feature>
<dbReference type="GO" id="GO:0035673">
    <property type="term" value="F:oligopeptide transmembrane transporter activity"/>
    <property type="evidence" value="ECO:0007669"/>
    <property type="project" value="InterPro"/>
</dbReference>
<organism evidence="7 8">
    <name type="scientific">Thiorhodococcus minor</name>
    <dbReference type="NCBI Taxonomy" id="57489"/>
    <lineage>
        <taxon>Bacteria</taxon>
        <taxon>Pseudomonadati</taxon>
        <taxon>Pseudomonadota</taxon>
        <taxon>Gammaproteobacteria</taxon>
        <taxon>Chromatiales</taxon>
        <taxon>Chromatiaceae</taxon>
        <taxon>Thiorhodococcus</taxon>
    </lineage>
</organism>
<evidence type="ECO:0000256" key="4">
    <source>
        <dbReference type="ARBA" id="ARBA00022989"/>
    </source>
</evidence>
<dbReference type="GO" id="GO:0016020">
    <property type="term" value="C:membrane"/>
    <property type="evidence" value="ECO:0007669"/>
    <property type="project" value="UniProtKB-SubCell"/>
</dbReference>
<dbReference type="InterPro" id="IPR004813">
    <property type="entry name" value="OPT"/>
</dbReference>
<accession>A0A6M0K532</accession>
<keyword evidence="8" id="KW-1185">Reference proteome</keyword>
<proteinExistence type="predicted"/>
<dbReference type="AlphaFoldDB" id="A0A6M0K532"/>
<keyword evidence="3 6" id="KW-0812">Transmembrane</keyword>
<feature type="transmembrane region" description="Helical" evidence="6">
    <location>
        <begin position="263"/>
        <end position="291"/>
    </location>
</feature>
<keyword evidence="5 6" id="KW-0472">Membrane</keyword>
<feature type="transmembrane region" description="Helical" evidence="6">
    <location>
        <begin position="105"/>
        <end position="123"/>
    </location>
</feature>
<feature type="transmembrane region" description="Helical" evidence="6">
    <location>
        <begin position="6"/>
        <end position="27"/>
    </location>
</feature>
<comment type="subcellular location">
    <subcellularLocation>
        <location evidence="1">Membrane</location>
        <topology evidence="1">Multi-pass membrane protein</topology>
    </subcellularLocation>
</comment>
<feature type="transmembrane region" description="Helical" evidence="6">
    <location>
        <begin position="216"/>
        <end position="243"/>
    </location>
</feature>
<gene>
    <name evidence="7" type="ORF">G3446_23620</name>
</gene>
<feature type="transmembrane region" description="Helical" evidence="6">
    <location>
        <begin position="337"/>
        <end position="356"/>
    </location>
</feature>
<evidence type="ECO:0000313" key="8">
    <source>
        <dbReference type="Proteomes" id="UP000483379"/>
    </source>
</evidence>
<feature type="transmembrane region" description="Helical" evidence="6">
    <location>
        <begin position="553"/>
        <end position="574"/>
    </location>
</feature>
<dbReference type="EMBL" id="JAAIJQ010000114">
    <property type="protein sequence ID" value="NEV64820.1"/>
    <property type="molecule type" value="Genomic_DNA"/>
</dbReference>
<dbReference type="Proteomes" id="UP000483379">
    <property type="component" value="Unassembled WGS sequence"/>
</dbReference>
<dbReference type="PANTHER" id="PTHR31645">
    <property type="entry name" value="OLIGOPEPTIDE TRANSPORTER YGL114W-RELATED"/>
    <property type="match status" value="1"/>
</dbReference>
<name>A0A6M0K532_9GAMM</name>